<comment type="caution">
    <text evidence="1">The sequence shown here is derived from an EMBL/GenBank/DDBJ whole genome shotgun (WGS) entry which is preliminary data.</text>
</comment>
<evidence type="ECO:0000313" key="1">
    <source>
        <dbReference type="EMBL" id="KAL3267164.1"/>
    </source>
</evidence>
<organism evidence="1 2">
    <name type="scientific">Cryptolaemus montrouzieri</name>
    <dbReference type="NCBI Taxonomy" id="559131"/>
    <lineage>
        <taxon>Eukaryota</taxon>
        <taxon>Metazoa</taxon>
        <taxon>Ecdysozoa</taxon>
        <taxon>Arthropoda</taxon>
        <taxon>Hexapoda</taxon>
        <taxon>Insecta</taxon>
        <taxon>Pterygota</taxon>
        <taxon>Neoptera</taxon>
        <taxon>Endopterygota</taxon>
        <taxon>Coleoptera</taxon>
        <taxon>Polyphaga</taxon>
        <taxon>Cucujiformia</taxon>
        <taxon>Coccinelloidea</taxon>
        <taxon>Coccinellidae</taxon>
        <taxon>Scymninae</taxon>
        <taxon>Scymnini</taxon>
        <taxon>Cryptolaemus</taxon>
    </lineage>
</organism>
<accession>A0ABD2MLG9</accession>
<dbReference type="EMBL" id="JABFTP020000001">
    <property type="protein sequence ID" value="KAL3267164.1"/>
    <property type="molecule type" value="Genomic_DNA"/>
</dbReference>
<proteinExistence type="predicted"/>
<reference evidence="1 2" key="1">
    <citation type="journal article" date="2021" name="BMC Biol.">
        <title>Horizontally acquired antibacterial genes associated with adaptive radiation of ladybird beetles.</title>
        <authorList>
            <person name="Li H.S."/>
            <person name="Tang X.F."/>
            <person name="Huang Y.H."/>
            <person name="Xu Z.Y."/>
            <person name="Chen M.L."/>
            <person name="Du X.Y."/>
            <person name="Qiu B.Y."/>
            <person name="Chen P.T."/>
            <person name="Zhang W."/>
            <person name="Slipinski A."/>
            <person name="Escalona H.E."/>
            <person name="Waterhouse R.M."/>
            <person name="Zwick A."/>
            <person name="Pang H."/>
        </authorList>
    </citation>
    <scope>NUCLEOTIDE SEQUENCE [LARGE SCALE GENOMIC DNA]</scope>
    <source>
        <strain evidence="1">SYSU2018</strain>
    </source>
</reference>
<evidence type="ECO:0000313" key="2">
    <source>
        <dbReference type="Proteomes" id="UP001516400"/>
    </source>
</evidence>
<gene>
    <name evidence="1" type="ORF">HHI36_011302</name>
</gene>
<dbReference type="Proteomes" id="UP001516400">
    <property type="component" value="Unassembled WGS sequence"/>
</dbReference>
<keyword evidence="2" id="KW-1185">Reference proteome</keyword>
<dbReference type="AlphaFoldDB" id="A0ABD2MLG9"/>
<name>A0ABD2MLG9_9CUCU</name>
<protein>
    <submittedName>
        <fullName evidence="1">Uncharacterized protein</fullName>
    </submittedName>
</protein>
<sequence>MDQPHGDSCYETITHTGGILQRHPQPVLANSSAGFFTRNADDQRISYRGHPESEASTQYQRFHLQGFHTRNSDDQRIPPSTSDFICRGSTRETPMTIGWEASRKRCFHSHHIRFVNENLLFLFSAFEYCLKKCIEYYVRFIVLFTRTRRNLT</sequence>